<dbReference type="EMBL" id="DF143166">
    <property type="protein sequence ID" value="GAA51545.1"/>
    <property type="molecule type" value="Genomic_DNA"/>
</dbReference>
<proteinExistence type="predicted"/>
<organism evidence="1 2">
    <name type="scientific">Clonorchis sinensis</name>
    <name type="common">Chinese liver fluke</name>
    <dbReference type="NCBI Taxonomy" id="79923"/>
    <lineage>
        <taxon>Eukaryota</taxon>
        <taxon>Metazoa</taxon>
        <taxon>Spiralia</taxon>
        <taxon>Lophotrochozoa</taxon>
        <taxon>Platyhelminthes</taxon>
        <taxon>Trematoda</taxon>
        <taxon>Digenea</taxon>
        <taxon>Opisthorchiida</taxon>
        <taxon>Opisthorchiata</taxon>
        <taxon>Opisthorchiidae</taxon>
        <taxon>Clonorchis</taxon>
    </lineage>
</organism>
<dbReference type="AlphaFoldDB" id="G7YF10"/>
<keyword evidence="2" id="KW-1185">Reference proteome</keyword>
<dbReference type="PROSITE" id="PS51257">
    <property type="entry name" value="PROKAR_LIPOPROTEIN"/>
    <property type="match status" value="1"/>
</dbReference>
<accession>G7YF10</accession>
<dbReference type="Proteomes" id="UP000008909">
    <property type="component" value="Unassembled WGS sequence"/>
</dbReference>
<sequence length="62" mass="7173">MALRVHLSLSPNYRYTGRVTAGAGQGGVACWYTPLSDLDLFFCTSRDLYPLFRFRFRCRIHV</sequence>
<reference key="2">
    <citation type="submission" date="2011-10" db="EMBL/GenBank/DDBJ databases">
        <title>The genome and transcriptome sequence of Clonorchis sinensis provide insights into the carcinogenic liver fluke.</title>
        <authorList>
            <person name="Wang X."/>
            <person name="Huang Y."/>
            <person name="Chen W."/>
            <person name="Liu H."/>
            <person name="Guo L."/>
            <person name="Chen Y."/>
            <person name="Luo F."/>
            <person name="Zhou W."/>
            <person name="Sun J."/>
            <person name="Mao Q."/>
            <person name="Liang P."/>
            <person name="Zhou C."/>
            <person name="Tian Y."/>
            <person name="Men J."/>
            <person name="Lv X."/>
            <person name="Huang L."/>
            <person name="Zhou J."/>
            <person name="Hu Y."/>
            <person name="Li R."/>
            <person name="Zhang F."/>
            <person name="Lei H."/>
            <person name="Li X."/>
            <person name="Hu X."/>
            <person name="Liang C."/>
            <person name="Xu J."/>
            <person name="Wu Z."/>
            <person name="Yu X."/>
        </authorList>
    </citation>
    <scope>NUCLEOTIDE SEQUENCE</scope>
    <source>
        <strain>Henan</strain>
    </source>
</reference>
<name>G7YF10_CLOSI</name>
<reference evidence="1" key="1">
    <citation type="journal article" date="2011" name="Genome Biol.">
        <title>The draft genome of the carcinogenic human liver fluke Clonorchis sinensis.</title>
        <authorList>
            <person name="Wang X."/>
            <person name="Chen W."/>
            <person name="Huang Y."/>
            <person name="Sun J."/>
            <person name="Men J."/>
            <person name="Liu H."/>
            <person name="Luo F."/>
            <person name="Guo L."/>
            <person name="Lv X."/>
            <person name="Deng C."/>
            <person name="Zhou C."/>
            <person name="Fan Y."/>
            <person name="Li X."/>
            <person name="Huang L."/>
            <person name="Hu Y."/>
            <person name="Liang C."/>
            <person name="Hu X."/>
            <person name="Xu J."/>
            <person name="Yu X."/>
        </authorList>
    </citation>
    <scope>NUCLEOTIDE SEQUENCE [LARGE SCALE GENOMIC DNA]</scope>
    <source>
        <strain evidence="1">Henan</strain>
    </source>
</reference>
<evidence type="ECO:0000313" key="2">
    <source>
        <dbReference type="Proteomes" id="UP000008909"/>
    </source>
</evidence>
<gene>
    <name evidence="1" type="ORF">CLF_106357</name>
</gene>
<protein>
    <submittedName>
        <fullName evidence="1">Uncharacterized protein</fullName>
    </submittedName>
</protein>
<feature type="non-terminal residue" evidence="1">
    <location>
        <position position="62"/>
    </location>
</feature>
<evidence type="ECO:0000313" key="1">
    <source>
        <dbReference type="EMBL" id="GAA51545.1"/>
    </source>
</evidence>